<evidence type="ECO:0000313" key="3">
    <source>
        <dbReference type="Proteomes" id="UP000584670"/>
    </source>
</evidence>
<name>A0A7X1J2V9_9ACTN</name>
<reference evidence="2 3" key="1">
    <citation type="submission" date="2020-08" db="EMBL/GenBank/DDBJ databases">
        <title>Streptomyces sp. PSKA01 genome sequencing and assembly.</title>
        <authorList>
            <person name="Mandal S."/>
            <person name="Maiti P.K."/>
            <person name="Das P."/>
        </authorList>
    </citation>
    <scope>NUCLEOTIDE SEQUENCE [LARGE SCALE GENOMIC DNA]</scope>
    <source>
        <strain evidence="2 3">PSKA01</strain>
    </source>
</reference>
<evidence type="ECO:0000256" key="1">
    <source>
        <dbReference type="SAM" id="MobiDB-lite"/>
    </source>
</evidence>
<protein>
    <submittedName>
        <fullName evidence="2">Uncharacterized protein</fullName>
    </submittedName>
</protein>
<dbReference type="RefSeq" id="WP_186283080.1">
    <property type="nucleotide sequence ID" value="NZ_JACMSF010000015.1"/>
</dbReference>
<accession>A0A7X1J2V9</accession>
<dbReference type="EMBL" id="JACMSF010000015">
    <property type="protein sequence ID" value="MBC2903195.1"/>
    <property type="molecule type" value="Genomic_DNA"/>
</dbReference>
<evidence type="ECO:0000313" key="2">
    <source>
        <dbReference type="EMBL" id="MBC2903195.1"/>
    </source>
</evidence>
<feature type="region of interest" description="Disordered" evidence="1">
    <location>
        <begin position="78"/>
        <end position="104"/>
    </location>
</feature>
<comment type="caution">
    <text evidence="2">The sequence shown here is derived from an EMBL/GenBank/DDBJ whole genome shotgun (WGS) entry which is preliminary data.</text>
</comment>
<dbReference type="Proteomes" id="UP000584670">
    <property type="component" value="Unassembled WGS sequence"/>
</dbReference>
<organism evidence="2 3">
    <name type="scientific">Streptomyces cupreus</name>
    <dbReference type="NCBI Taxonomy" id="2759956"/>
    <lineage>
        <taxon>Bacteria</taxon>
        <taxon>Bacillati</taxon>
        <taxon>Actinomycetota</taxon>
        <taxon>Actinomycetes</taxon>
        <taxon>Kitasatosporales</taxon>
        <taxon>Streptomycetaceae</taxon>
        <taxon>Streptomyces</taxon>
    </lineage>
</organism>
<gene>
    <name evidence="2" type="ORF">H4N64_16570</name>
</gene>
<keyword evidence="3" id="KW-1185">Reference proteome</keyword>
<dbReference type="AlphaFoldDB" id="A0A7X1J2V9"/>
<proteinExistence type="predicted"/>
<sequence length="104" mass="11692">MSLDLNRQTWGIHDHATPDEKQRATLYVASQARDAADCRQLLDVLGLLPKHVVAEHGMRGYRQGCRCPLCRKANTERTYRQKTKRTGEPATTTADCPINTKGDL</sequence>